<dbReference type="InterPro" id="IPR013767">
    <property type="entry name" value="PAS_fold"/>
</dbReference>
<dbReference type="InterPro" id="IPR004358">
    <property type="entry name" value="Sig_transdc_His_kin-like_C"/>
</dbReference>
<evidence type="ECO:0000256" key="1">
    <source>
        <dbReference type="ARBA" id="ARBA00000085"/>
    </source>
</evidence>
<name>A0A9E8LSK0_9BACI</name>
<dbReference type="InterPro" id="IPR035965">
    <property type="entry name" value="PAS-like_dom_sf"/>
</dbReference>
<dbReference type="SMART" id="SM00387">
    <property type="entry name" value="HATPase_c"/>
    <property type="match status" value="1"/>
</dbReference>
<dbReference type="PROSITE" id="PS50112">
    <property type="entry name" value="PAS"/>
    <property type="match status" value="1"/>
</dbReference>
<dbReference type="KEGG" id="faf:OE104_08815"/>
<dbReference type="SMART" id="SM00388">
    <property type="entry name" value="HisKA"/>
    <property type="match status" value="1"/>
</dbReference>
<dbReference type="GO" id="GO:0000155">
    <property type="term" value="F:phosphorelay sensor kinase activity"/>
    <property type="evidence" value="ECO:0007669"/>
    <property type="project" value="InterPro"/>
</dbReference>
<dbReference type="Pfam" id="PF02518">
    <property type="entry name" value="HATPase_c"/>
    <property type="match status" value="1"/>
</dbReference>
<dbReference type="PANTHER" id="PTHR43065">
    <property type="entry name" value="SENSOR HISTIDINE KINASE"/>
    <property type="match status" value="1"/>
</dbReference>
<dbReference type="SUPFAM" id="SSF55785">
    <property type="entry name" value="PYP-like sensor domain (PAS domain)"/>
    <property type="match status" value="1"/>
</dbReference>
<dbReference type="GO" id="GO:0006355">
    <property type="term" value="P:regulation of DNA-templated transcription"/>
    <property type="evidence" value="ECO:0007669"/>
    <property type="project" value="InterPro"/>
</dbReference>
<sequence>MDTLQNPLYETNLYVQILQQMAHHFHSVIIYTTMEGIIRYVSPNVKEMFQYEQEKMVGKKISDYLHEKDQLDTKESRRLFQGNGRKNTIRFKKENGSYVWVDVYGYAIDEIGSVKTDGIVWIIKKSIDQEDSMLQSDKLSILGQLAAGIVHEIRNPLTSLKGFIQLMKSDKTYNSEYLRIIETEMEQIDAITKELMIFAKPSDPKFQSCTLQSIFHSCMRLLEGQFFQKRIKIVTDMEDELIRIVCDEQRLRQVFLNLMKNALEAMDHPGKISITIKRKNNEGMFAITDEGSGIPKEMIGKLGQPFLTTKRNGNGLGLMMCYKIVEEHNGRIEVESKEGKGTTFRVFLPLKKVDMK</sequence>
<dbReference type="Gene3D" id="1.10.287.130">
    <property type="match status" value="1"/>
</dbReference>
<dbReference type="InterPro" id="IPR003661">
    <property type="entry name" value="HisK_dim/P_dom"/>
</dbReference>
<dbReference type="CDD" id="cd00130">
    <property type="entry name" value="PAS"/>
    <property type="match status" value="1"/>
</dbReference>
<dbReference type="CDD" id="cd00082">
    <property type="entry name" value="HisKA"/>
    <property type="match status" value="1"/>
</dbReference>
<dbReference type="AlphaFoldDB" id="A0A9E8LSK0"/>
<dbReference type="NCBIfam" id="TIGR00229">
    <property type="entry name" value="sensory_box"/>
    <property type="match status" value="1"/>
</dbReference>
<accession>A0A9E8LSK0</accession>
<evidence type="ECO:0000259" key="9">
    <source>
        <dbReference type="PROSITE" id="PS50109"/>
    </source>
</evidence>
<evidence type="ECO:0000256" key="2">
    <source>
        <dbReference type="ARBA" id="ARBA00012438"/>
    </source>
</evidence>
<gene>
    <name evidence="11" type="ORF">OE104_08815</name>
</gene>
<dbReference type="EMBL" id="CP106878">
    <property type="protein sequence ID" value="WAA08737.1"/>
    <property type="molecule type" value="Genomic_DNA"/>
</dbReference>
<evidence type="ECO:0000256" key="3">
    <source>
        <dbReference type="ARBA" id="ARBA00022553"/>
    </source>
</evidence>
<dbReference type="RefSeq" id="WP_275416520.1">
    <property type="nucleotide sequence ID" value="NZ_CP106878.1"/>
</dbReference>
<proteinExistence type="predicted"/>
<organism evidence="11 12">
    <name type="scientific">Fervidibacillus albus</name>
    <dbReference type="NCBI Taxonomy" id="2980026"/>
    <lineage>
        <taxon>Bacteria</taxon>
        <taxon>Bacillati</taxon>
        <taxon>Bacillota</taxon>
        <taxon>Bacilli</taxon>
        <taxon>Bacillales</taxon>
        <taxon>Bacillaceae</taxon>
        <taxon>Fervidibacillus</taxon>
    </lineage>
</organism>
<feature type="domain" description="PAS" evidence="10">
    <location>
        <begin position="10"/>
        <end position="70"/>
    </location>
</feature>
<evidence type="ECO:0000259" key="10">
    <source>
        <dbReference type="PROSITE" id="PS50112"/>
    </source>
</evidence>
<keyword evidence="12" id="KW-1185">Reference proteome</keyword>
<reference evidence="11" key="1">
    <citation type="submission" date="2022-09" db="EMBL/GenBank/DDBJ databases">
        <title>Complete Genomes of Fervidibacillus albus and Fervidibacillus halotolerans isolated from tidal flat sediments.</title>
        <authorList>
            <person name="Kwon K.K."/>
            <person name="Yang S.-H."/>
            <person name="Park M.J."/>
            <person name="Oh H.-M."/>
        </authorList>
    </citation>
    <scope>NUCLEOTIDE SEQUENCE</scope>
    <source>
        <strain evidence="11">MEBiC13591</strain>
    </source>
</reference>
<dbReference type="SMART" id="SM00091">
    <property type="entry name" value="PAS"/>
    <property type="match status" value="1"/>
</dbReference>
<dbReference type="InterPro" id="IPR005467">
    <property type="entry name" value="His_kinase_dom"/>
</dbReference>
<dbReference type="Pfam" id="PF00989">
    <property type="entry name" value="PAS"/>
    <property type="match status" value="1"/>
</dbReference>
<evidence type="ECO:0000313" key="11">
    <source>
        <dbReference type="EMBL" id="WAA08737.1"/>
    </source>
</evidence>
<dbReference type="PANTHER" id="PTHR43065:SF10">
    <property type="entry name" value="PEROXIDE STRESS-ACTIVATED HISTIDINE KINASE MAK3"/>
    <property type="match status" value="1"/>
</dbReference>
<dbReference type="Gene3D" id="3.30.450.20">
    <property type="entry name" value="PAS domain"/>
    <property type="match status" value="1"/>
</dbReference>
<keyword evidence="4" id="KW-0808">Transferase</keyword>
<evidence type="ECO:0000256" key="8">
    <source>
        <dbReference type="ARBA" id="ARBA00023012"/>
    </source>
</evidence>
<dbReference type="SUPFAM" id="SSF55874">
    <property type="entry name" value="ATPase domain of HSP90 chaperone/DNA topoisomerase II/histidine kinase"/>
    <property type="match status" value="1"/>
</dbReference>
<keyword evidence="8" id="KW-0902">Two-component regulatory system</keyword>
<dbReference type="PRINTS" id="PR00344">
    <property type="entry name" value="BCTRLSENSOR"/>
</dbReference>
<dbReference type="Proteomes" id="UP001164718">
    <property type="component" value="Chromosome"/>
</dbReference>
<dbReference type="PROSITE" id="PS50109">
    <property type="entry name" value="HIS_KIN"/>
    <property type="match status" value="1"/>
</dbReference>
<protein>
    <recommendedName>
        <fullName evidence="2">histidine kinase</fullName>
        <ecNumber evidence="2">2.7.13.3</ecNumber>
    </recommendedName>
</protein>
<evidence type="ECO:0000256" key="6">
    <source>
        <dbReference type="ARBA" id="ARBA00022777"/>
    </source>
</evidence>
<dbReference type="InterPro" id="IPR000014">
    <property type="entry name" value="PAS"/>
</dbReference>
<keyword evidence="3" id="KW-0597">Phosphoprotein</keyword>
<keyword evidence="6" id="KW-0418">Kinase</keyword>
<keyword evidence="5" id="KW-0547">Nucleotide-binding</keyword>
<dbReference type="InterPro" id="IPR003594">
    <property type="entry name" value="HATPase_dom"/>
</dbReference>
<comment type="catalytic activity">
    <reaction evidence="1">
        <text>ATP + protein L-histidine = ADP + protein N-phospho-L-histidine.</text>
        <dbReference type="EC" id="2.7.13.3"/>
    </reaction>
</comment>
<evidence type="ECO:0000256" key="7">
    <source>
        <dbReference type="ARBA" id="ARBA00022840"/>
    </source>
</evidence>
<dbReference type="Pfam" id="PF00512">
    <property type="entry name" value="HisKA"/>
    <property type="match status" value="1"/>
</dbReference>
<dbReference type="InterPro" id="IPR036097">
    <property type="entry name" value="HisK_dim/P_sf"/>
</dbReference>
<dbReference type="Gene3D" id="3.30.565.10">
    <property type="entry name" value="Histidine kinase-like ATPase, C-terminal domain"/>
    <property type="match status" value="1"/>
</dbReference>
<feature type="domain" description="Histidine kinase" evidence="9">
    <location>
        <begin position="148"/>
        <end position="352"/>
    </location>
</feature>
<dbReference type="GO" id="GO:0005524">
    <property type="term" value="F:ATP binding"/>
    <property type="evidence" value="ECO:0007669"/>
    <property type="project" value="UniProtKB-KW"/>
</dbReference>
<evidence type="ECO:0000256" key="5">
    <source>
        <dbReference type="ARBA" id="ARBA00022741"/>
    </source>
</evidence>
<keyword evidence="7 11" id="KW-0067">ATP-binding</keyword>
<dbReference type="CDD" id="cd00075">
    <property type="entry name" value="HATPase"/>
    <property type="match status" value="1"/>
</dbReference>
<dbReference type="InterPro" id="IPR036890">
    <property type="entry name" value="HATPase_C_sf"/>
</dbReference>
<evidence type="ECO:0000256" key="4">
    <source>
        <dbReference type="ARBA" id="ARBA00022679"/>
    </source>
</evidence>
<evidence type="ECO:0000313" key="12">
    <source>
        <dbReference type="Proteomes" id="UP001164718"/>
    </source>
</evidence>
<dbReference type="SUPFAM" id="SSF47384">
    <property type="entry name" value="Homodimeric domain of signal transducing histidine kinase"/>
    <property type="match status" value="1"/>
</dbReference>
<dbReference type="EC" id="2.7.13.3" evidence="2"/>